<sequence length="210" mass="22873">MNILAGLETFLYIISSALFFPVVAGLVLLTFWMIIALGGFLREWIERRRGVCFPVDAYRETLEAEARTAAAGTASLLGVKLERLLQIAELELVKSLDRVRFAIRVGPALGLMGTLIPMGISLSALAQGDMPKMAGSMVTAFTATVVGLACGIVAYLMSLAREKWVRADMREMEYLTELALGATRGNTTITAGELDTREVYDEVSEETETV</sequence>
<reference evidence="9" key="1">
    <citation type="journal article" date="2021" name="bioRxiv">
        <title>Unraveling nitrogen, sulfur and carbon metabolic pathways and microbial community transcriptional responses to substrate deprivation and toxicity stresses in a bioreactor mimicking anoxic brackish coastal sediment conditions.</title>
        <authorList>
            <person name="Martins P.D."/>
            <person name="Echeveste M.J."/>
            <person name="Arshad A."/>
            <person name="Kurth J."/>
            <person name="Ouboter H."/>
            <person name="Jetten M.S.M."/>
            <person name="Welte C.U."/>
        </authorList>
    </citation>
    <scope>NUCLEOTIDE SEQUENCE</scope>
    <source>
        <strain evidence="9">MAG_39</strain>
    </source>
</reference>
<dbReference type="Proteomes" id="UP000705867">
    <property type="component" value="Unassembled WGS sequence"/>
</dbReference>
<feature type="domain" description="MotA/TolQ/ExbB proton channel" evidence="8">
    <location>
        <begin position="81"/>
        <end position="173"/>
    </location>
</feature>
<comment type="subcellular location">
    <subcellularLocation>
        <location evidence="1">Cell membrane</location>
        <topology evidence="1">Multi-pass membrane protein</topology>
    </subcellularLocation>
    <subcellularLocation>
        <location evidence="6">Membrane</location>
        <topology evidence="6">Multi-pass membrane protein</topology>
    </subcellularLocation>
</comment>
<dbReference type="AlphaFoldDB" id="A0A953J4L2"/>
<evidence type="ECO:0000259" key="8">
    <source>
        <dbReference type="Pfam" id="PF01618"/>
    </source>
</evidence>
<evidence type="ECO:0000256" key="3">
    <source>
        <dbReference type="ARBA" id="ARBA00022692"/>
    </source>
</evidence>
<dbReference type="Pfam" id="PF01618">
    <property type="entry name" value="MotA_ExbB"/>
    <property type="match status" value="1"/>
</dbReference>
<feature type="transmembrane region" description="Helical" evidence="7">
    <location>
        <begin position="138"/>
        <end position="160"/>
    </location>
</feature>
<organism evidence="9 10">
    <name type="scientific">Candidatus Nitrobium versatile</name>
    <dbReference type="NCBI Taxonomy" id="2884831"/>
    <lineage>
        <taxon>Bacteria</taxon>
        <taxon>Pseudomonadati</taxon>
        <taxon>Nitrospirota</taxon>
        <taxon>Nitrospiria</taxon>
        <taxon>Nitrospirales</taxon>
        <taxon>Nitrospiraceae</taxon>
        <taxon>Candidatus Nitrobium</taxon>
    </lineage>
</organism>
<keyword evidence="4 7" id="KW-1133">Transmembrane helix</keyword>
<dbReference type="PANTHER" id="PTHR30625:SF3">
    <property type="entry name" value="TOL-PAL SYSTEM PROTEIN TOLQ"/>
    <property type="match status" value="1"/>
</dbReference>
<evidence type="ECO:0000313" key="9">
    <source>
        <dbReference type="EMBL" id="MBZ0156176.1"/>
    </source>
</evidence>
<evidence type="ECO:0000256" key="6">
    <source>
        <dbReference type="RuleBase" id="RU004057"/>
    </source>
</evidence>
<reference evidence="9" key="2">
    <citation type="submission" date="2021-08" db="EMBL/GenBank/DDBJ databases">
        <authorList>
            <person name="Dalcin Martins P."/>
        </authorList>
    </citation>
    <scope>NUCLEOTIDE SEQUENCE</scope>
    <source>
        <strain evidence="9">MAG_39</strain>
    </source>
</reference>
<keyword evidence="3 7" id="KW-0812">Transmembrane</keyword>
<comment type="caution">
    <text evidence="9">The sequence shown here is derived from an EMBL/GenBank/DDBJ whole genome shotgun (WGS) entry which is preliminary data.</text>
</comment>
<dbReference type="EMBL" id="JAIOIV010000067">
    <property type="protein sequence ID" value="MBZ0156176.1"/>
    <property type="molecule type" value="Genomic_DNA"/>
</dbReference>
<evidence type="ECO:0000313" key="10">
    <source>
        <dbReference type="Proteomes" id="UP000705867"/>
    </source>
</evidence>
<dbReference type="GO" id="GO:0017038">
    <property type="term" value="P:protein import"/>
    <property type="evidence" value="ECO:0007669"/>
    <property type="project" value="TreeGrafter"/>
</dbReference>
<evidence type="ECO:0000256" key="1">
    <source>
        <dbReference type="ARBA" id="ARBA00004651"/>
    </source>
</evidence>
<evidence type="ECO:0000256" key="2">
    <source>
        <dbReference type="ARBA" id="ARBA00022475"/>
    </source>
</evidence>
<feature type="transmembrane region" description="Helical" evidence="7">
    <location>
        <begin position="12"/>
        <end position="41"/>
    </location>
</feature>
<evidence type="ECO:0000256" key="5">
    <source>
        <dbReference type="ARBA" id="ARBA00023136"/>
    </source>
</evidence>
<evidence type="ECO:0000256" key="4">
    <source>
        <dbReference type="ARBA" id="ARBA00022989"/>
    </source>
</evidence>
<dbReference type="InterPro" id="IPR002898">
    <property type="entry name" value="MotA_ExbB_proton_chnl"/>
</dbReference>
<keyword evidence="5 7" id="KW-0472">Membrane</keyword>
<keyword evidence="6" id="KW-0653">Protein transport</keyword>
<gene>
    <name evidence="9" type="ORF">K8I29_08180</name>
</gene>
<proteinExistence type="inferred from homology"/>
<accession>A0A953J4L2</accession>
<name>A0A953J4L2_9BACT</name>
<comment type="similarity">
    <text evidence="6">Belongs to the exbB/tolQ family.</text>
</comment>
<keyword evidence="6" id="KW-0813">Transport</keyword>
<dbReference type="GO" id="GO:0005886">
    <property type="term" value="C:plasma membrane"/>
    <property type="evidence" value="ECO:0007669"/>
    <property type="project" value="UniProtKB-SubCell"/>
</dbReference>
<keyword evidence="2" id="KW-1003">Cell membrane</keyword>
<dbReference type="InterPro" id="IPR050790">
    <property type="entry name" value="ExbB/TolQ_transport"/>
</dbReference>
<evidence type="ECO:0000256" key="7">
    <source>
        <dbReference type="SAM" id="Phobius"/>
    </source>
</evidence>
<protein>
    <submittedName>
        <fullName evidence="9">MotA/TolQ/ExbB proton channel family protein</fullName>
    </submittedName>
</protein>
<feature type="transmembrane region" description="Helical" evidence="7">
    <location>
        <begin position="101"/>
        <end position="126"/>
    </location>
</feature>
<dbReference type="PANTHER" id="PTHR30625">
    <property type="entry name" value="PROTEIN TOLQ"/>
    <property type="match status" value="1"/>
</dbReference>